<organism evidence="1 2">
    <name type="scientific">Athelia psychrophila</name>
    <dbReference type="NCBI Taxonomy" id="1759441"/>
    <lineage>
        <taxon>Eukaryota</taxon>
        <taxon>Fungi</taxon>
        <taxon>Dikarya</taxon>
        <taxon>Basidiomycota</taxon>
        <taxon>Agaricomycotina</taxon>
        <taxon>Agaricomycetes</taxon>
        <taxon>Agaricomycetidae</taxon>
        <taxon>Atheliales</taxon>
        <taxon>Atheliaceae</taxon>
        <taxon>Athelia</taxon>
    </lineage>
</organism>
<accession>A0A165YWQ7</accession>
<keyword evidence="2" id="KW-1185">Reference proteome</keyword>
<evidence type="ECO:0000313" key="2">
    <source>
        <dbReference type="Proteomes" id="UP000076532"/>
    </source>
</evidence>
<reference evidence="1 2" key="1">
    <citation type="journal article" date="2016" name="Mol. Biol. Evol.">
        <title>Comparative Genomics of Early-Diverging Mushroom-Forming Fungi Provides Insights into the Origins of Lignocellulose Decay Capabilities.</title>
        <authorList>
            <person name="Nagy L.G."/>
            <person name="Riley R."/>
            <person name="Tritt A."/>
            <person name="Adam C."/>
            <person name="Daum C."/>
            <person name="Floudas D."/>
            <person name="Sun H."/>
            <person name="Yadav J.S."/>
            <person name="Pangilinan J."/>
            <person name="Larsson K.H."/>
            <person name="Matsuura K."/>
            <person name="Barry K."/>
            <person name="Labutti K."/>
            <person name="Kuo R."/>
            <person name="Ohm R.A."/>
            <person name="Bhattacharya S.S."/>
            <person name="Shirouzu T."/>
            <person name="Yoshinaga Y."/>
            <person name="Martin F.M."/>
            <person name="Grigoriev I.V."/>
            <person name="Hibbett D.S."/>
        </authorList>
    </citation>
    <scope>NUCLEOTIDE SEQUENCE [LARGE SCALE GENOMIC DNA]</scope>
    <source>
        <strain evidence="1 2">CBS 109695</strain>
    </source>
</reference>
<evidence type="ECO:0000313" key="1">
    <source>
        <dbReference type="EMBL" id="KZP09997.1"/>
    </source>
</evidence>
<gene>
    <name evidence="1" type="ORF">FIBSPDRAFT_873035</name>
</gene>
<sequence length="116" mass="13292">MKDDFEPYVYSLCSPDLTASPMLSLDTFFEYPPHFLFHKRRPDDVGNHVSQFTDLSAHLSLFSGGRQRKCERAVGCMERRRVPLGPPRSAPGRQGYSHLEFTYARVSGEKKWAHMG</sequence>
<dbReference type="Proteomes" id="UP000076532">
    <property type="component" value="Unassembled WGS sequence"/>
</dbReference>
<name>A0A165YWQ7_9AGAM</name>
<protein>
    <submittedName>
        <fullName evidence="1">Uncharacterized protein</fullName>
    </submittedName>
</protein>
<proteinExistence type="predicted"/>
<dbReference type="EMBL" id="KV417688">
    <property type="protein sequence ID" value="KZP09997.1"/>
    <property type="molecule type" value="Genomic_DNA"/>
</dbReference>
<dbReference type="AlphaFoldDB" id="A0A165YWQ7"/>